<comment type="similarity">
    <text evidence="2 4">Belongs to the pyridoxal phosphate-binding protein YggS/PROSC family.</text>
</comment>
<evidence type="ECO:0000256" key="2">
    <source>
        <dbReference type="HAMAP-Rule" id="MF_02087"/>
    </source>
</evidence>
<dbReference type="SUPFAM" id="SSF51419">
    <property type="entry name" value="PLP-binding barrel"/>
    <property type="match status" value="1"/>
</dbReference>
<dbReference type="NCBIfam" id="TIGR00044">
    <property type="entry name" value="YggS family pyridoxal phosphate-dependent enzyme"/>
    <property type="match status" value="1"/>
</dbReference>
<evidence type="ECO:0000256" key="1">
    <source>
        <dbReference type="ARBA" id="ARBA00022898"/>
    </source>
</evidence>
<dbReference type="InterPro" id="IPR001608">
    <property type="entry name" value="Ala_racemase_N"/>
</dbReference>
<comment type="function">
    <text evidence="2">Pyridoxal 5'-phosphate (PLP)-binding protein, which is involved in PLP homeostasis.</text>
</comment>
<keyword evidence="5" id="KW-0175">Coiled coil</keyword>
<evidence type="ECO:0000313" key="8">
    <source>
        <dbReference type="Proteomes" id="UP000094056"/>
    </source>
</evidence>
<comment type="caution">
    <text evidence="7">The sequence shown here is derived from an EMBL/GenBank/DDBJ whole genome shotgun (WGS) entry which is preliminary data.</text>
</comment>
<feature type="domain" description="Alanine racemase N-terminal" evidence="6">
    <location>
        <begin position="51"/>
        <end position="238"/>
    </location>
</feature>
<dbReference type="AlphaFoldDB" id="A0A1E3XCS8"/>
<dbReference type="InterPro" id="IPR011078">
    <property type="entry name" value="PyrdxlP_homeostasis"/>
</dbReference>
<evidence type="ECO:0000256" key="5">
    <source>
        <dbReference type="SAM" id="Coils"/>
    </source>
</evidence>
<evidence type="ECO:0000313" key="7">
    <source>
        <dbReference type="EMBL" id="ODS33432.1"/>
    </source>
</evidence>
<proteinExistence type="inferred from homology"/>
<dbReference type="Pfam" id="PF01168">
    <property type="entry name" value="Ala_racemase_N"/>
    <property type="match status" value="1"/>
</dbReference>
<dbReference type="InterPro" id="IPR029066">
    <property type="entry name" value="PLP-binding_barrel"/>
</dbReference>
<dbReference type="HAMAP" id="MF_02087">
    <property type="entry name" value="PLP_homeostasis"/>
    <property type="match status" value="1"/>
</dbReference>
<dbReference type="CDD" id="cd00635">
    <property type="entry name" value="PLPDE_III_YBL036c_like"/>
    <property type="match status" value="1"/>
</dbReference>
<name>A0A1E3XCS8_9BACT</name>
<evidence type="ECO:0000256" key="3">
    <source>
        <dbReference type="PIRSR" id="PIRSR004848-1"/>
    </source>
</evidence>
<feature type="coiled-coil region" evidence="5">
    <location>
        <begin position="5"/>
        <end position="32"/>
    </location>
</feature>
<dbReference type="PANTHER" id="PTHR10146:SF14">
    <property type="entry name" value="PYRIDOXAL PHOSPHATE HOMEOSTASIS PROTEIN"/>
    <property type="match status" value="1"/>
</dbReference>
<evidence type="ECO:0000259" key="6">
    <source>
        <dbReference type="Pfam" id="PF01168"/>
    </source>
</evidence>
<feature type="modified residue" description="N6-(pyridoxal phosphate)lysine" evidence="2 3">
    <location>
        <position position="47"/>
    </location>
</feature>
<organism evidence="7 8">
    <name type="scientific">Candidatus Scalindua rubra</name>
    <dbReference type="NCBI Taxonomy" id="1872076"/>
    <lineage>
        <taxon>Bacteria</taxon>
        <taxon>Pseudomonadati</taxon>
        <taxon>Planctomycetota</taxon>
        <taxon>Candidatus Brocadiia</taxon>
        <taxon>Candidatus Brocadiales</taxon>
        <taxon>Candidatus Scalinduaceae</taxon>
        <taxon>Candidatus Scalindua</taxon>
    </lineage>
</organism>
<comment type="cofactor">
    <cofactor evidence="3">
        <name>pyridoxal 5'-phosphate</name>
        <dbReference type="ChEBI" id="CHEBI:597326"/>
    </cofactor>
</comment>
<dbReference type="PANTHER" id="PTHR10146">
    <property type="entry name" value="PROLINE SYNTHETASE CO-TRANSCRIBED BACTERIAL HOMOLOG PROTEIN"/>
    <property type="match status" value="1"/>
</dbReference>
<gene>
    <name evidence="7" type="ORF">SCARUB_01404</name>
</gene>
<keyword evidence="1 2" id="KW-0663">Pyridoxal phosphate</keyword>
<dbReference type="GO" id="GO:0030170">
    <property type="term" value="F:pyridoxal phosphate binding"/>
    <property type="evidence" value="ECO:0007669"/>
    <property type="project" value="UniProtKB-UniRule"/>
</dbReference>
<accession>A0A1E3XCS8</accession>
<dbReference type="PIRSF" id="PIRSF004848">
    <property type="entry name" value="YBL036c_PLPDEIII"/>
    <property type="match status" value="1"/>
</dbReference>
<evidence type="ECO:0000256" key="4">
    <source>
        <dbReference type="RuleBase" id="RU004514"/>
    </source>
</evidence>
<dbReference type="PATRIC" id="fig|1872076.5.peg.1622"/>
<dbReference type="FunFam" id="3.20.20.10:FF:000018">
    <property type="entry name" value="Pyridoxal phosphate homeostasis protein"/>
    <property type="match status" value="1"/>
</dbReference>
<reference evidence="7 8" key="1">
    <citation type="submission" date="2016-07" db="EMBL/GenBank/DDBJ databases">
        <title>Draft genome of Scalindua rubra, obtained from a brine-seawater interface in the Red Sea, sheds light on salt adaptation in anammox bacteria.</title>
        <authorList>
            <person name="Speth D.R."/>
            <person name="Lagkouvardos I."/>
            <person name="Wang Y."/>
            <person name="Qian P.-Y."/>
            <person name="Dutilh B.E."/>
            <person name="Jetten M.S."/>
        </authorList>
    </citation>
    <scope>NUCLEOTIDE SEQUENCE [LARGE SCALE GENOMIC DNA]</scope>
    <source>
        <strain evidence="7">BSI-1</strain>
    </source>
</reference>
<dbReference type="EMBL" id="MAYW01000028">
    <property type="protein sequence ID" value="ODS33432.1"/>
    <property type="molecule type" value="Genomic_DNA"/>
</dbReference>
<sequence length="240" mass="27482">MSELDSKLKTDKEIIEQNLSNLQRRIKSACSRSRYNQDSVKLVISTKYVEAEVVRVLYELGFSCIGENHLQDTEKKLEKLNDLDLQWHMIGHLQRNKVKKAIRIFELIHSVESISLAMEINKESIKLGKKTSILIEVNVSGEETKYGLSPDDIIPFLYEISNMKGINVEGLMTMAPIVDDPEICRPFFKGLRELFERVKEENIHNVEMKFLSMGMTQDYEVAIEEGANLVRIGSAVFKGI</sequence>
<dbReference type="Gene3D" id="3.20.20.10">
    <property type="entry name" value="Alanine racemase"/>
    <property type="match status" value="1"/>
</dbReference>
<protein>
    <recommendedName>
        <fullName evidence="2">Pyridoxal phosphate homeostasis protein</fullName>
        <shortName evidence="2">PLP homeostasis protein</shortName>
    </recommendedName>
</protein>
<dbReference type="Proteomes" id="UP000094056">
    <property type="component" value="Unassembled WGS sequence"/>
</dbReference>